<evidence type="ECO:0000313" key="3">
    <source>
        <dbReference type="Proteomes" id="UP000319514"/>
    </source>
</evidence>
<dbReference type="AlphaFoldDB" id="A0A542ZLH3"/>
<name>A0A542ZLH3_9MICO</name>
<keyword evidence="1" id="KW-0472">Membrane</keyword>
<gene>
    <name evidence="2" type="ORF">FB474_2414</name>
</gene>
<comment type="caution">
    <text evidence="2">The sequence shown here is derived from an EMBL/GenBank/DDBJ whole genome shotgun (WGS) entry which is preliminary data.</text>
</comment>
<organism evidence="2 3">
    <name type="scientific">Oryzihumus leptocrescens</name>
    <dbReference type="NCBI Taxonomy" id="297536"/>
    <lineage>
        <taxon>Bacteria</taxon>
        <taxon>Bacillati</taxon>
        <taxon>Actinomycetota</taxon>
        <taxon>Actinomycetes</taxon>
        <taxon>Micrococcales</taxon>
        <taxon>Intrasporangiaceae</taxon>
        <taxon>Oryzihumus</taxon>
    </lineage>
</organism>
<evidence type="ECO:0000313" key="2">
    <source>
        <dbReference type="EMBL" id="TQL61010.1"/>
    </source>
</evidence>
<keyword evidence="1" id="KW-0812">Transmembrane</keyword>
<dbReference type="EMBL" id="VFOQ01000001">
    <property type="protein sequence ID" value="TQL61010.1"/>
    <property type="molecule type" value="Genomic_DNA"/>
</dbReference>
<protein>
    <submittedName>
        <fullName evidence="2">Uncharacterized protein</fullName>
    </submittedName>
</protein>
<keyword evidence="3" id="KW-1185">Reference proteome</keyword>
<reference evidence="2 3" key="1">
    <citation type="submission" date="2019-06" db="EMBL/GenBank/DDBJ databases">
        <title>Sequencing the genomes of 1000 actinobacteria strains.</title>
        <authorList>
            <person name="Klenk H.-P."/>
        </authorList>
    </citation>
    <scope>NUCLEOTIDE SEQUENCE [LARGE SCALE GENOMIC DNA]</scope>
    <source>
        <strain evidence="2 3">DSM 18082</strain>
    </source>
</reference>
<accession>A0A542ZLH3</accession>
<dbReference type="Proteomes" id="UP000319514">
    <property type="component" value="Unassembled WGS sequence"/>
</dbReference>
<sequence length="61" mass="6625">MSFSPLLTHLAAAEEHTRELPIPTWAYGALAAFGFAALLGVLWSFRNTAAKTGQHTHGDHH</sequence>
<dbReference type="RefSeq" id="WP_141788845.1">
    <property type="nucleotide sequence ID" value="NZ_BAAAKX010000007.1"/>
</dbReference>
<proteinExistence type="predicted"/>
<evidence type="ECO:0000256" key="1">
    <source>
        <dbReference type="SAM" id="Phobius"/>
    </source>
</evidence>
<keyword evidence="1" id="KW-1133">Transmembrane helix</keyword>
<feature type="transmembrane region" description="Helical" evidence="1">
    <location>
        <begin position="25"/>
        <end position="45"/>
    </location>
</feature>